<dbReference type="InterPro" id="IPR000847">
    <property type="entry name" value="LysR_HTH_N"/>
</dbReference>
<evidence type="ECO:0000259" key="5">
    <source>
        <dbReference type="PROSITE" id="PS50931"/>
    </source>
</evidence>
<keyword evidence="3" id="KW-0238">DNA-binding</keyword>
<dbReference type="OrthoDB" id="8804410at2"/>
<evidence type="ECO:0000256" key="1">
    <source>
        <dbReference type="ARBA" id="ARBA00009437"/>
    </source>
</evidence>
<dbReference type="Gene3D" id="3.40.190.10">
    <property type="entry name" value="Periplasmic binding protein-like II"/>
    <property type="match status" value="2"/>
</dbReference>
<dbReference type="PROSITE" id="PS50931">
    <property type="entry name" value="HTH_LYSR"/>
    <property type="match status" value="1"/>
</dbReference>
<accession>A0A3P4AZB4</accession>
<sequence>MAQLDWYLHVNLKSRQLRLLVALGDFGNLKQVAEISHVTVSTVSKALSELEKGLGLTLFRRTSQGLRPTPHGECLIAHARTILGDIGRAREDLKALSSGSVGKVTLGMLPATSSGLMAQALGLLKQRSPGTNVLVTDGTVNALMPELWRGGLDMVVGRLPAPDLRNGITEKILLEDPPVLVAGRHHPLAARKRLTWSSLRNYPWVLPPSGTLLRDPLERVLERHGVPLAGNYIEMLSIHVIQAYLQISDAVAVYGGLLDRGIEQSLTVLPLALPRLLRPTGVIWIRDRPLTPSARLMLECLEEVALQWPARRS</sequence>
<evidence type="ECO:0000256" key="3">
    <source>
        <dbReference type="ARBA" id="ARBA00023125"/>
    </source>
</evidence>
<dbReference type="InterPro" id="IPR036390">
    <property type="entry name" value="WH_DNA-bd_sf"/>
</dbReference>
<dbReference type="Proteomes" id="UP000277294">
    <property type="component" value="Unassembled WGS sequence"/>
</dbReference>
<keyword evidence="2" id="KW-0805">Transcription regulation</keyword>
<keyword evidence="4" id="KW-0804">Transcription</keyword>
<gene>
    <name evidence="6" type="primary">gbpR_10</name>
    <name evidence="6" type="ORF">PIGHUM_01162</name>
</gene>
<feature type="domain" description="HTH lysR-type" evidence="5">
    <location>
        <begin position="12"/>
        <end position="69"/>
    </location>
</feature>
<dbReference type="RefSeq" id="WP_124078460.1">
    <property type="nucleotide sequence ID" value="NZ_UWPJ01000010.1"/>
</dbReference>
<dbReference type="SUPFAM" id="SSF46785">
    <property type="entry name" value="Winged helix' DNA-binding domain"/>
    <property type="match status" value="1"/>
</dbReference>
<organism evidence="6 7">
    <name type="scientific">Pigmentiphaga humi</name>
    <dbReference type="NCBI Taxonomy" id="2478468"/>
    <lineage>
        <taxon>Bacteria</taxon>
        <taxon>Pseudomonadati</taxon>
        <taxon>Pseudomonadota</taxon>
        <taxon>Betaproteobacteria</taxon>
        <taxon>Burkholderiales</taxon>
        <taxon>Alcaligenaceae</taxon>
        <taxon>Pigmentiphaga</taxon>
    </lineage>
</organism>
<dbReference type="Pfam" id="PF00126">
    <property type="entry name" value="HTH_1"/>
    <property type="match status" value="1"/>
</dbReference>
<protein>
    <submittedName>
        <fullName evidence="6">HTH-type transcriptional regulator GbpR</fullName>
    </submittedName>
</protein>
<keyword evidence="7" id="KW-1185">Reference proteome</keyword>
<name>A0A3P4AZB4_9BURK</name>
<evidence type="ECO:0000256" key="4">
    <source>
        <dbReference type="ARBA" id="ARBA00023163"/>
    </source>
</evidence>
<dbReference type="EMBL" id="UWPJ01000010">
    <property type="protein sequence ID" value="VCU69102.1"/>
    <property type="molecule type" value="Genomic_DNA"/>
</dbReference>
<dbReference type="SUPFAM" id="SSF53850">
    <property type="entry name" value="Periplasmic binding protein-like II"/>
    <property type="match status" value="1"/>
</dbReference>
<dbReference type="Gene3D" id="1.10.10.10">
    <property type="entry name" value="Winged helix-like DNA-binding domain superfamily/Winged helix DNA-binding domain"/>
    <property type="match status" value="1"/>
</dbReference>
<evidence type="ECO:0000313" key="7">
    <source>
        <dbReference type="Proteomes" id="UP000277294"/>
    </source>
</evidence>
<dbReference type="InterPro" id="IPR050950">
    <property type="entry name" value="HTH-type_LysR_regulators"/>
</dbReference>
<dbReference type="GO" id="GO:0005829">
    <property type="term" value="C:cytosol"/>
    <property type="evidence" value="ECO:0007669"/>
    <property type="project" value="TreeGrafter"/>
</dbReference>
<dbReference type="PANTHER" id="PTHR30419:SF8">
    <property type="entry name" value="NITROGEN ASSIMILATION TRANSCRIPTIONAL ACTIVATOR-RELATED"/>
    <property type="match status" value="1"/>
</dbReference>
<dbReference type="InterPro" id="IPR005119">
    <property type="entry name" value="LysR_subst-bd"/>
</dbReference>
<dbReference type="InterPro" id="IPR036388">
    <property type="entry name" value="WH-like_DNA-bd_sf"/>
</dbReference>
<dbReference type="Pfam" id="PF03466">
    <property type="entry name" value="LysR_substrate"/>
    <property type="match status" value="1"/>
</dbReference>
<reference evidence="6 7" key="1">
    <citation type="submission" date="2018-10" db="EMBL/GenBank/DDBJ databases">
        <authorList>
            <person name="Criscuolo A."/>
        </authorList>
    </citation>
    <scope>NUCLEOTIDE SEQUENCE [LARGE SCALE GENOMIC DNA]</scope>
    <source>
        <strain evidence="6">DnA1</strain>
    </source>
</reference>
<dbReference type="GO" id="GO:0003700">
    <property type="term" value="F:DNA-binding transcription factor activity"/>
    <property type="evidence" value="ECO:0007669"/>
    <property type="project" value="InterPro"/>
</dbReference>
<comment type="similarity">
    <text evidence="1">Belongs to the LysR transcriptional regulatory family.</text>
</comment>
<dbReference type="AlphaFoldDB" id="A0A3P4AZB4"/>
<proteinExistence type="inferred from homology"/>
<dbReference type="GO" id="GO:0003677">
    <property type="term" value="F:DNA binding"/>
    <property type="evidence" value="ECO:0007669"/>
    <property type="project" value="UniProtKB-KW"/>
</dbReference>
<evidence type="ECO:0000313" key="6">
    <source>
        <dbReference type="EMBL" id="VCU69102.1"/>
    </source>
</evidence>
<dbReference type="PANTHER" id="PTHR30419">
    <property type="entry name" value="HTH-TYPE TRANSCRIPTIONAL REGULATOR YBHD"/>
    <property type="match status" value="1"/>
</dbReference>
<evidence type="ECO:0000256" key="2">
    <source>
        <dbReference type="ARBA" id="ARBA00023015"/>
    </source>
</evidence>